<proteinExistence type="predicted"/>
<reference evidence="2" key="1">
    <citation type="journal article" date="2022" name="Mol. Ecol. Resour.">
        <title>The genomes of chicory, endive, great burdock and yacon provide insights into Asteraceae palaeo-polyploidization history and plant inulin production.</title>
        <authorList>
            <person name="Fan W."/>
            <person name="Wang S."/>
            <person name="Wang H."/>
            <person name="Wang A."/>
            <person name="Jiang F."/>
            <person name="Liu H."/>
            <person name="Zhao H."/>
            <person name="Xu D."/>
            <person name="Zhang Y."/>
        </authorList>
    </citation>
    <scope>NUCLEOTIDE SEQUENCE [LARGE SCALE GENOMIC DNA]</scope>
    <source>
        <strain evidence="2">cv. Niubang</strain>
    </source>
</reference>
<protein>
    <submittedName>
        <fullName evidence="1">Uncharacterized protein</fullName>
    </submittedName>
</protein>
<reference evidence="1 2" key="2">
    <citation type="journal article" date="2022" name="Mol. Ecol. Resour.">
        <title>The genomes of chicory, endive, great burdock and yacon provide insights into Asteraceae paleo-polyploidization history and plant inulin production.</title>
        <authorList>
            <person name="Fan W."/>
            <person name="Wang S."/>
            <person name="Wang H."/>
            <person name="Wang A."/>
            <person name="Jiang F."/>
            <person name="Liu H."/>
            <person name="Zhao H."/>
            <person name="Xu D."/>
            <person name="Zhang Y."/>
        </authorList>
    </citation>
    <scope>NUCLEOTIDE SEQUENCE [LARGE SCALE GENOMIC DNA]</scope>
    <source>
        <strain evidence="2">cv. Niubang</strain>
    </source>
</reference>
<evidence type="ECO:0000313" key="1">
    <source>
        <dbReference type="EMBL" id="KAI3667580.1"/>
    </source>
</evidence>
<evidence type="ECO:0000313" key="2">
    <source>
        <dbReference type="Proteomes" id="UP001055879"/>
    </source>
</evidence>
<gene>
    <name evidence="1" type="ORF">L6452_42646</name>
</gene>
<sequence length="95" mass="11143">MKNPQIKLIEPLWQLFFLPRSNANNAISIGSGSSFRFKNEKGKNKVTFYLRMQEKEVMMVDWMTNYLKFCKESGIFGGRDMANKLINEMDLRNRG</sequence>
<dbReference type="EMBL" id="CM042063">
    <property type="protein sequence ID" value="KAI3667580.1"/>
    <property type="molecule type" value="Genomic_DNA"/>
</dbReference>
<name>A0ACB8XIB9_ARCLA</name>
<dbReference type="Proteomes" id="UP001055879">
    <property type="component" value="Linkage Group LG17"/>
</dbReference>
<comment type="caution">
    <text evidence="1">The sequence shown here is derived from an EMBL/GenBank/DDBJ whole genome shotgun (WGS) entry which is preliminary data.</text>
</comment>
<accession>A0ACB8XIB9</accession>
<keyword evidence="2" id="KW-1185">Reference proteome</keyword>
<organism evidence="1 2">
    <name type="scientific">Arctium lappa</name>
    <name type="common">Greater burdock</name>
    <name type="synonym">Lappa major</name>
    <dbReference type="NCBI Taxonomy" id="4217"/>
    <lineage>
        <taxon>Eukaryota</taxon>
        <taxon>Viridiplantae</taxon>
        <taxon>Streptophyta</taxon>
        <taxon>Embryophyta</taxon>
        <taxon>Tracheophyta</taxon>
        <taxon>Spermatophyta</taxon>
        <taxon>Magnoliopsida</taxon>
        <taxon>eudicotyledons</taxon>
        <taxon>Gunneridae</taxon>
        <taxon>Pentapetalae</taxon>
        <taxon>asterids</taxon>
        <taxon>campanulids</taxon>
        <taxon>Asterales</taxon>
        <taxon>Asteraceae</taxon>
        <taxon>Carduoideae</taxon>
        <taxon>Cardueae</taxon>
        <taxon>Arctiinae</taxon>
        <taxon>Arctium</taxon>
    </lineage>
</organism>